<dbReference type="KEGG" id="egl:EGR_06876"/>
<dbReference type="AlphaFoldDB" id="W6UC76"/>
<protein>
    <submittedName>
        <fullName evidence="2">Uncharacterized protein</fullName>
    </submittedName>
</protein>
<dbReference type="EMBL" id="APAU02000065">
    <property type="protein sequence ID" value="EUB58241.1"/>
    <property type="molecule type" value="Genomic_DNA"/>
</dbReference>
<evidence type="ECO:0000256" key="1">
    <source>
        <dbReference type="SAM" id="Phobius"/>
    </source>
</evidence>
<accession>W6UC76</accession>
<dbReference type="CTD" id="36342591"/>
<keyword evidence="3" id="KW-1185">Reference proteome</keyword>
<dbReference type="RefSeq" id="XP_024349437.1">
    <property type="nucleotide sequence ID" value="XM_024496125.1"/>
</dbReference>
<evidence type="ECO:0000313" key="3">
    <source>
        <dbReference type="Proteomes" id="UP000019149"/>
    </source>
</evidence>
<keyword evidence="1" id="KW-1133">Transmembrane helix</keyword>
<dbReference type="GeneID" id="36342591"/>
<comment type="caution">
    <text evidence="2">The sequence shown here is derived from an EMBL/GenBank/DDBJ whole genome shotgun (WGS) entry which is preliminary data.</text>
</comment>
<sequence>MARTILEWKRFCLKYIPLRRVVISTNFYALWLTYSDVIQFLPAYVKLWGQMLISSWKSTGGFDLSFFPFCFRILKVFTKFCFLGSLEPSRNSTPAGFLLIDYYDAEVRFQCPSNHVQVMTNRGPKVLRKKCQHKINKLVPTEPFDQLENGLLMYVTNPKVHLSKASYIRDTCSPPLYGKKFHKTSSKNCFFDSKTMRLFLNIDSFNRNFRNPPINFNLFKQIVTKKIFKSRPSVGMRLQKQPWFNLAFHKLLSMQNFRQSWFLKCFLLTSFLQNFYFIDIIRIVFLQLCQNYLPPFLLLLPKNTPPPRSQCKGLKCSIGLSHKKTLQSVSSEKGLLDFPLTDSIDVTHSREDISLLTNFDVTTAFVLLCNPSWSPSNEVVRFMKLRVVSNPRHFVFLLRVLANSQKLCPALLPFANKAYILQKME</sequence>
<gene>
    <name evidence="2" type="ORF">EGR_06876</name>
</gene>
<proteinExistence type="predicted"/>
<organism evidence="2 3">
    <name type="scientific">Echinococcus granulosus</name>
    <name type="common">Hydatid tapeworm</name>
    <dbReference type="NCBI Taxonomy" id="6210"/>
    <lineage>
        <taxon>Eukaryota</taxon>
        <taxon>Metazoa</taxon>
        <taxon>Spiralia</taxon>
        <taxon>Lophotrochozoa</taxon>
        <taxon>Platyhelminthes</taxon>
        <taxon>Cestoda</taxon>
        <taxon>Eucestoda</taxon>
        <taxon>Cyclophyllidea</taxon>
        <taxon>Taeniidae</taxon>
        <taxon>Echinococcus</taxon>
        <taxon>Echinococcus granulosus group</taxon>
    </lineage>
</organism>
<evidence type="ECO:0000313" key="2">
    <source>
        <dbReference type="EMBL" id="EUB58241.1"/>
    </source>
</evidence>
<keyword evidence="1" id="KW-0812">Transmembrane</keyword>
<dbReference type="Proteomes" id="UP000019149">
    <property type="component" value="Unassembled WGS sequence"/>
</dbReference>
<feature type="transmembrane region" description="Helical" evidence="1">
    <location>
        <begin position="21"/>
        <end position="45"/>
    </location>
</feature>
<name>W6UC76_ECHGR</name>
<reference evidence="2 3" key="1">
    <citation type="journal article" date="2013" name="Nat. Genet.">
        <title>The genome of the hydatid tapeworm Echinococcus granulosus.</title>
        <authorList>
            <person name="Zheng H."/>
            <person name="Zhang W."/>
            <person name="Zhang L."/>
            <person name="Zhang Z."/>
            <person name="Li J."/>
            <person name="Lu G."/>
            <person name="Zhu Y."/>
            <person name="Wang Y."/>
            <person name="Huang Y."/>
            <person name="Liu J."/>
            <person name="Kang H."/>
            <person name="Chen J."/>
            <person name="Wang L."/>
            <person name="Chen A."/>
            <person name="Yu S."/>
            <person name="Gao Z."/>
            <person name="Jin L."/>
            <person name="Gu W."/>
            <person name="Wang Z."/>
            <person name="Zhao L."/>
            <person name="Shi B."/>
            <person name="Wen H."/>
            <person name="Lin R."/>
            <person name="Jones M.K."/>
            <person name="Brejova B."/>
            <person name="Vinar T."/>
            <person name="Zhao G."/>
            <person name="McManus D.P."/>
            <person name="Chen Z."/>
            <person name="Zhou Y."/>
            <person name="Wang S."/>
        </authorList>
    </citation>
    <scope>NUCLEOTIDE SEQUENCE [LARGE SCALE GENOMIC DNA]</scope>
</reference>
<keyword evidence="1" id="KW-0472">Membrane</keyword>